<dbReference type="Proteomes" id="UP000672097">
    <property type="component" value="Unassembled WGS sequence"/>
</dbReference>
<evidence type="ECO:0000313" key="9">
    <source>
        <dbReference type="EMBL" id="MBQ0937681.1"/>
    </source>
</evidence>
<evidence type="ECO:0000256" key="3">
    <source>
        <dbReference type="ARBA" id="ARBA00022692"/>
    </source>
</evidence>
<keyword evidence="6" id="KW-0813">Transport</keyword>
<keyword evidence="3 7" id="KW-0812">Transmembrane</keyword>
<keyword evidence="5 7" id="KW-0472">Membrane</keyword>
<evidence type="ECO:0000256" key="4">
    <source>
        <dbReference type="ARBA" id="ARBA00022989"/>
    </source>
</evidence>
<reference evidence="9 10" key="1">
    <citation type="submission" date="2021-04" db="EMBL/GenBank/DDBJ databases">
        <title>The genome sequence of type strain Ideonella paludis KCTC 32238.</title>
        <authorList>
            <person name="Liu Y."/>
        </authorList>
    </citation>
    <scope>NUCLEOTIDE SEQUENCE [LARGE SCALE GENOMIC DNA]</scope>
    <source>
        <strain evidence="9 10">KCTC 32238</strain>
    </source>
</reference>
<dbReference type="EMBL" id="JAGQDG010000009">
    <property type="protein sequence ID" value="MBQ0937681.1"/>
    <property type="molecule type" value="Genomic_DNA"/>
</dbReference>
<comment type="subcellular location">
    <subcellularLocation>
        <location evidence="1">Cell membrane</location>
        <topology evidence="1">Multi-pass membrane protein</topology>
    </subcellularLocation>
    <subcellularLocation>
        <location evidence="6">Membrane</location>
        <topology evidence="6">Multi-pass membrane protein</topology>
    </subcellularLocation>
</comment>
<keyword evidence="4 7" id="KW-1133">Transmembrane helix</keyword>
<feature type="transmembrane region" description="Helical" evidence="7">
    <location>
        <begin position="117"/>
        <end position="140"/>
    </location>
</feature>
<evidence type="ECO:0000259" key="8">
    <source>
        <dbReference type="Pfam" id="PF01618"/>
    </source>
</evidence>
<evidence type="ECO:0000256" key="1">
    <source>
        <dbReference type="ARBA" id="ARBA00004651"/>
    </source>
</evidence>
<evidence type="ECO:0000256" key="2">
    <source>
        <dbReference type="ARBA" id="ARBA00022475"/>
    </source>
</evidence>
<keyword evidence="6" id="KW-0653">Protein transport</keyword>
<comment type="caution">
    <text evidence="9">The sequence shown here is derived from an EMBL/GenBank/DDBJ whole genome shotgun (WGS) entry which is preliminary data.</text>
</comment>
<dbReference type="RefSeq" id="WP_210811325.1">
    <property type="nucleotide sequence ID" value="NZ_JAGQDG010000009.1"/>
</dbReference>
<dbReference type="InterPro" id="IPR002898">
    <property type="entry name" value="MotA_ExbB_proton_chnl"/>
</dbReference>
<keyword evidence="10" id="KW-1185">Reference proteome</keyword>
<gene>
    <name evidence="9" type="ORF">KAK11_20320</name>
</gene>
<feature type="transmembrane region" description="Helical" evidence="7">
    <location>
        <begin position="19"/>
        <end position="36"/>
    </location>
</feature>
<evidence type="ECO:0000256" key="6">
    <source>
        <dbReference type="RuleBase" id="RU004057"/>
    </source>
</evidence>
<organism evidence="9 10">
    <name type="scientific">Ideonella paludis</name>
    <dbReference type="NCBI Taxonomy" id="1233411"/>
    <lineage>
        <taxon>Bacteria</taxon>
        <taxon>Pseudomonadati</taxon>
        <taxon>Pseudomonadota</taxon>
        <taxon>Betaproteobacteria</taxon>
        <taxon>Burkholderiales</taxon>
        <taxon>Sphaerotilaceae</taxon>
        <taxon>Ideonella</taxon>
    </lineage>
</organism>
<keyword evidence="2" id="KW-1003">Cell membrane</keyword>
<feature type="transmembrane region" description="Helical" evidence="7">
    <location>
        <begin position="167"/>
        <end position="189"/>
    </location>
</feature>
<proteinExistence type="inferred from homology"/>
<sequence>MKLFSWAAGSVLDTAERLFWAWALSAALVLFGAAWMQHRGLWQALIQGDPSGISLGIVGLSVLTTGWCGRRAWLLRQQAQSGTASSWRAAWRADRRQAPDMAASLLSERSHGPHETAWWLAAATIKLGLLGTVVGFIVMATQIGRMPTFDIDQVQALLKQMTQGMAIALYTTLVGLMANLWLGLQLLLLDRMADRIVADIVAEPLGEPGA</sequence>
<protein>
    <submittedName>
        <fullName evidence="9">MotA/TolQ/ExbB proton channel family protein</fullName>
    </submittedName>
</protein>
<feature type="domain" description="MotA/TolQ/ExbB proton channel" evidence="8">
    <location>
        <begin position="121"/>
        <end position="198"/>
    </location>
</feature>
<comment type="similarity">
    <text evidence="6">Belongs to the exbB/tolQ family.</text>
</comment>
<dbReference type="Pfam" id="PF01618">
    <property type="entry name" value="MotA_ExbB"/>
    <property type="match status" value="1"/>
</dbReference>
<accession>A0ABS5E2T4</accession>
<evidence type="ECO:0000256" key="5">
    <source>
        <dbReference type="ARBA" id="ARBA00023136"/>
    </source>
</evidence>
<evidence type="ECO:0000313" key="10">
    <source>
        <dbReference type="Proteomes" id="UP000672097"/>
    </source>
</evidence>
<evidence type="ECO:0000256" key="7">
    <source>
        <dbReference type="SAM" id="Phobius"/>
    </source>
</evidence>
<name>A0ABS5E2T4_9BURK</name>